<feature type="domain" description="DDE-1" evidence="1">
    <location>
        <begin position="13"/>
        <end position="101"/>
    </location>
</feature>
<dbReference type="InterPro" id="IPR004875">
    <property type="entry name" value="DDE_SF_endonuclease_dom"/>
</dbReference>
<evidence type="ECO:0000259" key="1">
    <source>
        <dbReference type="Pfam" id="PF03184"/>
    </source>
</evidence>
<name>A0A4Y2V6D7_ARAVE</name>
<dbReference type="AlphaFoldDB" id="A0A4Y2V6D7"/>
<organism evidence="2 3">
    <name type="scientific">Araneus ventricosus</name>
    <name type="common">Orbweaver spider</name>
    <name type="synonym">Epeira ventricosa</name>
    <dbReference type="NCBI Taxonomy" id="182803"/>
    <lineage>
        <taxon>Eukaryota</taxon>
        <taxon>Metazoa</taxon>
        <taxon>Ecdysozoa</taxon>
        <taxon>Arthropoda</taxon>
        <taxon>Chelicerata</taxon>
        <taxon>Arachnida</taxon>
        <taxon>Araneae</taxon>
        <taxon>Araneomorphae</taxon>
        <taxon>Entelegynae</taxon>
        <taxon>Araneoidea</taxon>
        <taxon>Araneidae</taxon>
        <taxon>Araneus</taxon>
    </lineage>
</organism>
<sequence>MGSQLPAYRERPNFFLLNNCPGHPSSEELCTDGGEISAMFLPSSTTALIQPMDQNVIQNIKLGYRKLLPTNILNDPVQNENLEETLKNVNLKDVFSLANCWASMSILLMNNWWKNLLPTYKTRTRCLILKPSSGLLILMTVWLEMKF</sequence>
<comment type="caution">
    <text evidence="2">The sequence shown here is derived from an EMBL/GenBank/DDBJ whole genome shotgun (WGS) entry which is preliminary data.</text>
</comment>
<evidence type="ECO:0000313" key="2">
    <source>
        <dbReference type="EMBL" id="GBO19240.1"/>
    </source>
</evidence>
<proteinExistence type="predicted"/>
<dbReference type="Proteomes" id="UP000499080">
    <property type="component" value="Unassembled WGS sequence"/>
</dbReference>
<evidence type="ECO:0000313" key="3">
    <source>
        <dbReference type="Proteomes" id="UP000499080"/>
    </source>
</evidence>
<accession>A0A4Y2V6D7</accession>
<reference evidence="2 3" key="1">
    <citation type="journal article" date="2019" name="Sci. Rep.">
        <title>Orb-weaving spider Araneus ventricosus genome elucidates the spidroin gene catalogue.</title>
        <authorList>
            <person name="Kono N."/>
            <person name="Nakamura H."/>
            <person name="Ohtoshi R."/>
            <person name="Moran D.A.P."/>
            <person name="Shinohara A."/>
            <person name="Yoshida Y."/>
            <person name="Fujiwara M."/>
            <person name="Mori M."/>
            <person name="Tomita M."/>
            <person name="Arakawa K."/>
        </authorList>
    </citation>
    <scope>NUCLEOTIDE SEQUENCE [LARGE SCALE GENOMIC DNA]</scope>
</reference>
<dbReference type="OrthoDB" id="6428588at2759"/>
<dbReference type="Pfam" id="PF03184">
    <property type="entry name" value="DDE_1"/>
    <property type="match status" value="1"/>
</dbReference>
<protein>
    <recommendedName>
        <fullName evidence="1">DDE-1 domain-containing protein</fullName>
    </recommendedName>
</protein>
<dbReference type="EMBL" id="BGPR01042726">
    <property type="protein sequence ID" value="GBO19240.1"/>
    <property type="molecule type" value="Genomic_DNA"/>
</dbReference>
<keyword evidence="3" id="KW-1185">Reference proteome</keyword>
<gene>
    <name evidence="2" type="ORF">AVEN_107076_1</name>
</gene>
<dbReference type="GO" id="GO:0003676">
    <property type="term" value="F:nucleic acid binding"/>
    <property type="evidence" value="ECO:0007669"/>
    <property type="project" value="InterPro"/>
</dbReference>